<protein>
    <submittedName>
        <fullName evidence="4">2-nitropropane dioxygenase</fullName>
    </submittedName>
</protein>
<keyword evidence="2" id="KW-0288">FMN</keyword>
<dbReference type="Pfam" id="PF03060">
    <property type="entry name" value="NMO"/>
    <property type="match status" value="1"/>
</dbReference>
<dbReference type="PROSITE" id="PS51257">
    <property type="entry name" value="PROKAR_LIPOPROTEIN"/>
    <property type="match status" value="1"/>
</dbReference>
<organism evidence="4 5">
    <name type="scientific">Cordyceps javanica</name>
    <dbReference type="NCBI Taxonomy" id="43265"/>
    <lineage>
        <taxon>Eukaryota</taxon>
        <taxon>Fungi</taxon>
        <taxon>Dikarya</taxon>
        <taxon>Ascomycota</taxon>
        <taxon>Pezizomycotina</taxon>
        <taxon>Sordariomycetes</taxon>
        <taxon>Hypocreomycetidae</taxon>
        <taxon>Hypocreales</taxon>
        <taxon>Cordycipitaceae</taxon>
        <taxon>Cordyceps</taxon>
    </lineage>
</organism>
<dbReference type="GO" id="GO:0018580">
    <property type="term" value="F:nitronate monooxygenase activity"/>
    <property type="evidence" value="ECO:0007669"/>
    <property type="project" value="InterPro"/>
</dbReference>
<dbReference type="InterPro" id="IPR013785">
    <property type="entry name" value="Aldolase_TIM"/>
</dbReference>
<dbReference type="InterPro" id="IPR004136">
    <property type="entry name" value="NMO"/>
</dbReference>
<dbReference type="PANTHER" id="PTHR32332">
    <property type="entry name" value="2-NITROPROPANE DIOXYGENASE"/>
    <property type="match status" value="1"/>
</dbReference>
<sequence length="367" mass="38344">MAPSKLQEWFPWTKAPVIINGPMIGVACPKLAAEVSKAGGIGFISCVVNVEQGSPEVTRAHDDLAAVRQHLGQNAATDDDDNGVVRAGMGCITGHASVGQFAETVVVPVMAAQRPAALWLFAPDGAVRPHARIIAAVRAHFEGSGSSGGYRPRVFVQVGNVAAAREAVRDGADVVVCQGVDAGGHQFRRGAGVISLVPEVRRMLTDEFADRDVALVAAGGIVNGKGVAAALALGADGVVMGTRFTVADESTYPDFRKAQVLQTTDGGSSTFKSPFNDQINNSTLWGPLYDGRAIVSEIHDKFMAGATLEECQAALKQVSPPEEAVKLINTWAGTGVGLVKTGGPAGQIVEDVRRETRETIESLIGLI</sequence>
<keyword evidence="4" id="KW-0223">Dioxygenase</keyword>
<evidence type="ECO:0000313" key="4">
    <source>
        <dbReference type="EMBL" id="TQW00709.1"/>
    </source>
</evidence>
<name>A0A545VG57_9HYPO</name>
<dbReference type="Gene3D" id="3.20.20.70">
    <property type="entry name" value="Aldolase class I"/>
    <property type="match status" value="1"/>
</dbReference>
<keyword evidence="5" id="KW-1185">Reference proteome</keyword>
<gene>
    <name evidence="4" type="ORF">IF1G_00640</name>
</gene>
<evidence type="ECO:0000256" key="1">
    <source>
        <dbReference type="ARBA" id="ARBA00022630"/>
    </source>
</evidence>
<accession>A0A545VG57</accession>
<dbReference type="AlphaFoldDB" id="A0A545VG57"/>
<dbReference type="STRING" id="43265.A0A545VG57"/>
<dbReference type="EMBL" id="SPUK01000001">
    <property type="protein sequence ID" value="TQW00709.1"/>
    <property type="molecule type" value="Genomic_DNA"/>
</dbReference>
<evidence type="ECO:0000256" key="2">
    <source>
        <dbReference type="ARBA" id="ARBA00022643"/>
    </source>
</evidence>
<dbReference type="OrthoDB" id="2349068at2759"/>
<dbReference type="PANTHER" id="PTHR32332:SF34">
    <property type="entry name" value="2-NITROPROPANE DIOXYGENASE FAMILY, PUTATIVE-RELATED"/>
    <property type="match status" value="1"/>
</dbReference>
<keyword evidence="3" id="KW-0560">Oxidoreductase</keyword>
<dbReference type="CDD" id="cd04730">
    <property type="entry name" value="NPD_like"/>
    <property type="match status" value="1"/>
</dbReference>
<reference evidence="4 5" key="1">
    <citation type="journal article" date="2019" name="Appl. Microbiol. Biotechnol.">
        <title>Genome sequence of Isaria javanica and comparative genome analysis insights into family S53 peptidase evolution in fungal entomopathogens.</title>
        <authorList>
            <person name="Lin R."/>
            <person name="Zhang X."/>
            <person name="Xin B."/>
            <person name="Zou M."/>
            <person name="Gao Y."/>
            <person name="Qin F."/>
            <person name="Hu Q."/>
            <person name="Xie B."/>
            <person name="Cheng X."/>
        </authorList>
    </citation>
    <scope>NUCLEOTIDE SEQUENCE [LARGE SCALE GENOMIC DNA]</scope>
    <source>
        <strain evidence="4 5">IJ1G</strain>
    </source>
</reference>
<keyword evidence="1" id="KW-0285">Flavoprotein</keyword>
<comment type="caution">
    <text evidence="4">The sequence shown here is derived from an EMBL/GenBank/DDBJ whole genome shotgun (WGS) entry which is preliminary data.</text>
</comment>
<dbReference type="Proteomes" id="UP000315783">
    <property type="component" value="Unassembled WGS sequence"/>
</dbReference>
<dbReference type="SUPFAM" id="SSF51412">
    <property type="entry name" value="Inosine monophosphate dehydrogenase (IMPDH)"/>
    <property type="match status" value="1"/>
</dbReference>
<dbReference type="GO" id="GO:0051213">
    <property type="term" value="F:dioxygenase activity"/>
    <property type="evidence" value="ECO:0007669"/>
    <property type="project" value="UniProtKB-KW"/>
</dbReference>
<evidence type="ECO:0000313" key="5">
    <source>
        <dbReference type="Proteomes" id="UP000315783"/>
    </source>
</evidence>
<evidence type="ECO:0000256" key="3">
    <source>
        <dbReference type="ARBA" id="ARBA00023002"/>
    </source>
</evidence>
<proteinExistence type="predicted"/>